<sequence length="290" mass="31584">MAVRELRLRVSGMGVRCLASGEGEPAALLLHGASLDCAELSFGHLIGPLSERRRVYAPDWPGYGGSDRPRGAPYDLGFYEGFLERLLDALGLARADLVGLSLGGGVALSLALHRPRRVRRLVLIGSYGLGRSVPWGLLGVVLGRSGLAARTAYGLVRRSRRALRLGLRNVVCDPAAIDDGLLEELARQAALPGAGRAFLSFRRSEVGWRGLRSDLSGSLPRLEVPTLLVHGSRDRIVPVDWAVRAHRLIPRSELVVLEGCGHWVPRERPGEFIRAVERFLSRPGPAERPR</sequence>
<evidence type="ECO:0000259" key="1">
    <source>
        <dbReference type="Pfam" id="PF12697"/>
    </source>
</evidence>
<dbReference type="GO" id="GO:0016787">
    <property type="term" value="F:hydrolase activity"/>
    <property type="evidence" value="ECO:0007669"/>
    <property type="project" value="UniProtKB-KW"/>
</dbReference>
<protein>
    <submittedName>
        <fullName evidence="2">Alpha/beta hydrolase</fullName>
    </submittedName>
</protein>
<keyword evidence="3" id="KW-1185">Reference proteome</keyword>
<dbReference type="AlphaFoldDB" id="A0A510HKE3"/>
<dbReference type="PANTHER" id="PTHR46438:SF11">
    <property type="entry name" value="LIPASE-RELATED"/>
    <property type="match status" value="1"/>
</dbReference>
<dbReference type="InterPro" id="IPR000073">
    <property type="entry name" value="AB_hydrolase_1"/>
</dbReference>
<dbReference type="PANTHER" id="PTHR46438">
    <property type="entry name" value="ALPHA/BETA-HYDROLASES SUPERFAMILY PROTEIN"/>
    <property type="match status" value="1"/>
</dbReference>
<dbReference type="PRINTS" id="PR00111">
    <property type="entry name" value="ABHYDROLASE"/>
</dbReference>
<organism evidence="2 3">
    <name type="scientific">Rubrobacter xylanophilus</name>
    <dbReference type="NCBI Taxonomy" id="49319"/>
    <lineage>
        <taxon>Bacteria</taxon>
        <taxon>Bacillati</taxon>
        <taxon>Actinomycetota</taxon>
        <taxon>Rubrobacteria</taxon>
        <taxon>Rubrobacterales</taxon>
        <taxon>Rubrobacteraceae</taxon>
        <taxon>Rubrobacter</taxon>
    </lineage>
</organism>
<dbReference type="RefSeq" id="WP_143528488.1">
    <property type="nucleotide sequence ID" value="NZ_AP019791.1"/>
</dbReference>
<evidence type="ECO:0000313" key="3">
    <source>
        <dbReference type="Proteomes" id="UP000318065"/>
    </source>
</evidence>
<keyword evidence="2" id="KW-0378">Hydrolase</keyword>
<dbReference type="InterPro" id="IPR029058">
    <property type="entry name" value="AB_hydrolase_fold"/>
</dbReference>
<dbReference type="Gene3D" id="3.40.50.1820">
    <property type="entry name" value="alpha/beta hydrolase"/>
    <property type="match status" value="1"/>
</dbReference>
<reference evidence="2" key="1">
    <citation type="journal article" date="2019" name="Microbiol. Resour. Announc.">
        <title>Complete Genome Sequence of Rubrobacter xylanophilus Strain AA3-22, Isolated from Arima Onsen in Japan.</title>
        <authorList>
            <person name="Tomariguchi N."/>
            <person name="Miyazaki K."/>
        </authorList>
    </citation>
    <scope>NUCLEOTIDE SEQUENCE [LARGE SCALE GENOMIC DNA]</scope>
    <source>
        <strain evidence="2">AA3-22</strain>
    </source>
</reference>
<dbReference type="Proteomes" id="UP000318065">
    <property type="component" value="Chromosome"/>
</dbReference>
<dbReference type="EMBL" id="AP019791">
    <property type="protein sequence ID" value="BBL80489.1"/>
    <property type="molecule type" value="Genomic_DNA"/>
</dbReference>
<accession>A0A510HKE3</accession>
<dbReference type="InterPro" id="IPR000639">
    <property type="entry name" value="Epox_hydrolase-like"/>
</dbReference>
<dbReference type="PRINTS" id="PR00412">
    <property type="entry name" value="EPOXHYDRLASE"/>
</dbReference>
<dbReference type="OrthoDB" id="5431692at2"/>
<dbReference type="Pfam" id="PF12697">
    <property type="entry name" value="Abhydrolase_6"/>
    <property type="match status" value="1"/>
</dbReference>
<feature type="domain" description="AB hydrolase-1" evidence="1">
    <location>
        <begin position="28"/>
        <end position="275"/>
    </location>
</feature>
<gene>
    <name evidence="2" type="ORF">RxyAA322_23430</name>
</gene>
<proteinExistence type="predicted"/>
<dbReference type="SUPFAM" id="SSF53474">
    <property type="entry name" value="alpha/beta-Hydrolases"/>
    <property type="match status" value="1"/>
</dbReference>
<evidence type="ECO:0000313" key="2">
    <source>
        <dbReference type="EMBL" id="BBL80489.1"/>
    </source>
</evidence>
<name>A0A510HKE3_9ACTN</name>